<keyword evidence="6" id="KW-0256">Endoplasmic reticulum</keyword>
<dbReference type="GeneID" id="92069918"/>
<dbReference type="Pfam" id="PF00924">
    <property type="entry name" value="MS_channel_2nd"/>
    <property type="match status" value="1"/>
</dbReference>
<feature type="compositionally biased region" description="Polar residues" evidence="7">
    <location>
        <begin position="740"/>
        <end position="763"/>
    </location>
</feature>
<evidence type="ECO:0000256" key="6">
    <source>
        <dbReference type="PIRNR" id="PIRNR017209"/>
    </source>
</evidence>
<dbReference type="Pfam" id="PF25886">
    <property type="entry name" value="Msy1"/>
    <property type="match status" value="1"/>
</dbReference>
<dbReference type="PROSITE" id="PS50222">
    <property type="entry name" value="EF_HAND_2"/>
    <property type="match status" value="1"/>
</dbReference>
<dbReference type="InterPro" id="IPR016688">
    <property type="entry name" value="MscS-like_plants/fungi"/>
</dbReference>
<evidence type="ECO:0000256" key="5">
    <source>
        <dbReference type="ARBA" id="ARBA00023136"/>
    </source>
</evidence>
<evidence type="ECO:0000256" key="1">
    <source>
        <dbReference type="ARBA" id="ARBA00004127"/>
    </source>
</evidence>
<evidence type="ECO:0000256" key="2">
    <source>
        <dbReference type="ARBA" id="ARBA00008017"/>
    </source>
</evidence>
<gene>
    <name evidence="10" type="ORF">PG986_000634</name>
</gene>
<dbReference type="InterPro" id="IPR058650">
    <property type="entry name" value="Msy1/2-like"/>
</dbReference>
<evidence type="ECO:0000256" key="8">
    <source>
        <dbReference type="SAM" id="Phobius"/>
    </source>
</evidence>
<feature type="compositionally biased region" description="Polar residues" evidence="7">
    <location>
        <begin position="24"/>
        <end position="39"/>
    </location>
</feature>
<dbReference type="PANTHER" id="PTHR31323">
    <property type="entry name" value="MECHANOSENSITIVE ION CHANNEL PROTEIN MSY2"/>
    <property type="match status" value="1"/>
</dbReference>
<feature type="compositionally biased region" description="Basic and acidic residues" evidence="7">
    <location>
        <begin position="40"/>
        <end position="52"/>
    </location>
</feature>
<evidence type="ECO:0000313" key="10">
    <source>
        <dbReference type="EMBL" id="KAK7966357.1"/>
    </source>
</evidence>
<evidence type="ECO:0000256" key="3">
    <source>
        <dbReference type="ARBA" id="ARBA00022692"/>
    </source>
</evidence>
<feature type="compositionally biased region" description="Basic and acidic residues" evidence="7">
    <location>
        <begin position="71"/>
        <end position="91"/>
    </location>
</feature>
<protein>
    <recommendedName>
        <fullName evidence="6">Mechanosensitive ion channel protein</fullName>
    </recommendedName>
</protein>
<feature type="compositionally biased region" description="Basic and acidic residues" evidence="7">
    <location>
        <begin position="841"/>
        <end position="856"/>
    </location>
</feature>
<feature type="transmembrane region" description="Helical" evidence="8">
    <location>
        <begin position="170"/>
        <end position="191"/>
    </location>
</feature>
<dbReference type="Gene3D" id="1.10.238.10">
    <property type="entry name" value="EF-hand"/>
    <property type="match status" value="1"/>
</dbReference>
<keyword evidence="11" id="KW-1185">Reference proteome</keyword>
<comment type="similarity">
    <text evidence="2 6">Belongs to the MscS (TC 1.A.23) family.</text>
</comment>
<evidence type="ECO:0000256" key="4">
    <source>
        <dbReference type="ARBA" id="ARBA00022989"/>
    </source>
</evidence>
<dbReference type="Gene3D" id="2.30.30.60">
    <property type="match status" value="1"/>
</dbReference>
<keyword evidence="5 6" id="KW-0472">Membrane</keyword>
<feature type="domain" description="EF-hand" evidence="9">
    <location>
        <begin position="455"/>
        <end position="490"/>
    </location>
</feature>
<keyword evidence="3 8" id="KW-0812">Transmembrane</keyword>
<dbReference type="Proteomes" id="UP001391051">
    <property type="component" value="Unassembled WGS sequence"/>
</dbReference>
<feature type="transmembrane region" description="Helical" evidence="8">
    <location>
        <begin position="211"/>
        <end position="235"/>
    </location>
</feature>
<evidence type="ECO:0000313" key="11">
    <source>
        <dbReference type="Proteomes" id="UP001391051"/>
    </source>
</evidence>
<name>A0ABR1QUL4_9PEZI</name>
<dbReference type="InterPro" id="IPR002048">
    <property type="entry name" value="EF_hand_dom"/>
</dbReference>
<dbReference type="InterPro" id="IPR006685">
    <property type="entry name" value="MscS_channel_2nd"/>
</dbReference>
<reference evidence="10 11" key="1">
    <citation type="submission" date="2023-01" db="EMBL/GenBank/DDBJ databases">
        <title>Analysis of 21 Apiospora genomes using comparative genomics revels a genus with tremendous synthesis potential of carbohydrate active enzymes and secondary metabolites.</title>
        <authorList>
            <person name="Sorensen T."/>
        </authorList>
    </citation>
    <scope>NUCLEOTIDE SEQUENCE [LARGE SCALE GENOMIC DNA]</scope>
    <source>
        <strain evidence="10 11">CBS 24483</strain>
    </source>
</reference>
<evidence type="ECO:0000259" key="9">
    <source>
        <dbReference type="PROSITE" id="PS50222"/>
    </source>
</evidence>
<feature type="transmembrane region" description="Helical" evidence="8">
    <location>
        <begin position="294"/>
        <end position="316"/>
    </location>
</feature>
<dbReference type="SUPFAM" id="SSF50182">
    <property type="entry name" value="Sm-like ribonucleoproteins"/>
    <property type="match status" value="1"/>
</dbReference>
<organism evidence="10 11">
    <name type="scientific">Apiospora aurea</name>
    <dbReference type="NCBI Taxonomy" id="335848"/>
    <lineage>
        <taxon>Eukaryota</taxon>
        <taxon>Fungi</taxon>
        <taxon>Dikarya</taxon>
        <taxon>Ascomycota</taxon>
        <taxon>Pezizomycotina</taxon>
        <taxon>Sordariomycetes</taxon>
        <taxon>Xylariomycetidae</taxon>
        <taxon>Amphisphaeriales</taxon>
        <taxon>Apiosporaceae</taxon>
        <taxon>Apiospora</taxon>
    </lineage>
</organism>
<keyword evidence="4 8" id="KW-1133">Transmembrane helix</keyword>
<dbReference type="PANTHER" id="PTHR31323:SF15">
    <property type="entry name" value="MECHANOSENSITIVE ION CHANNEL PROTEIN MSY1"/>
    <property type="match status" value="1"/>
</dbReference>
<dbReference type="InterPro" id="IPR010920">
    <property type="entry name" value="LSM_dom_sf"/>
</dbReference>
<dbReference type="PIRSF" id="PIRSF017209">
    <property type="entry name" value="Memb_At2g17000_prd"/>
    <property type="match status" value="1"/>
</dbReference>
<feature type="transmembrane region" description="Helical" evidence="8">
    <location>
        <begin position="256"/>
        <end position="274"/>
    </location>
</feature>
<dbReference type="EMBL" id="JAQQWE010000001">
    <property type="protein sequence ID" value="KAK7966357.1"/>
    <property type="molecule type" value="Genomic_DNA"/>
</dbReference>
<feature type="region of interest" description="Disordered" evidence="7">
    <location>
        <begin position="1"/>
        <end position="91"/>
    </location>
</feature>
<dbReference type="RefSeq" id="XP_066705749.1">
    <property type="nucleotide sequence ID" value="XM_066836856.1"/>
</dbReference>
<accession>A0ABR1QUL4</accession>
<dbReference type="InterPro" id="IPR011992">
    <property type="entry name" value="EF-hand-dom_pair"/>
</dbReference>
<dbReference type="SUPFAM" id="SSF47473">
    <property type="entry name" value="EF-hand"/>
    <property type="match status" value="1"/>
</dbReference>
<evidence type="ECO:0000256" key="7">
    <source>
        <dbReference type="SAM" id="MobiDB-lite"/>
    </source>
</evidence>
<dbReference type="InterPro" id="IPR023408">
    <property type="entry name" value="MscS_beta-dom_sf"/>
</dbReference>
<sequence>MTSRQSFDMGPPHLHHPSSFELAETSSQNQYHNHNQASVDSEKHPCEHHQHDTSSNTLYRAPTASDDVMSESDRETQQDRETQDRRDHAARLNDDLMLLGIERKISNQEELNKSQSRRSDRSEIIKEDVFNAPTNVNNLPNALPREAEEEPSKIFNALKRIKKLPRAARYIFYLLPIFLILLIPVFLGIFLPQEKQPVIGGDGGVQLLWFGIWLEIVWLTLWAARICTAILPFLVRFGAKILGSGNPKKWKAMGEQMELHTALFLWMLAVLISFKPIVNNHKVAAPEPDRFPHITWIEVVQKVIIALFVLAALNFVEKAIIQWIANTFHKRTYMIRIETNKQYIAYLVHLFQYSGDRLATEESVSGYNASGTKTPLRQLQQTVGKTFNKVGDVANRVAGDFTGREVRLSNHPRKVVSELLRNSSSAQVLARRLFRTYAKDGADVLTPDDLSPAFPTEEDAEAAFSIFDRDLNGDVSLEELEAFCDEVHREKKAITASLKDLDSVIKKLDQTFLTIVVIITIIVFISIISASASAALASAGTAVLGLAWVLQATAQEFLQSIIFVFVKHPFDVGDRITVYGNTGATGTGDDYYVTEISLLYTEFKKMEGHIVQAPNSVLNTLFILNHRRSGSLADVFKLRMAFGTPKEMIEELQARMTEFVSANRRDYTGKIITELTTIEDTYAIALNFITFHKSSFQNELIRLTRHNKFALELSKQTAAIGIQQPRRQLQIAGEDFPVYQTNIQPPQSTDPYGQQSIDHSKLTATRRQRSNSSRFSNNNDMDFYQDVFAARKQTPVFAHPPRIPEEAVASGANLEKTASKASRAGSSRGGLFHRTMTLRQSLDRHSNRSNERHDMV</sequence>
<comment type="subcellular location">
    <subcellularLocation>
        <location evidence="1">Endomembrane system</location>
        <topology evidence="1">Multi-pass membrane protein</topology>
    </subcellularLocation>
    <subcellularLocation>
        <location evidence="6">Endoplasmic reticulum membrane</location>
    </subcellularLocation>
</comment>
<feature type="transmembrane region" description="Helical" evidence="8">
    <location>
        <begin position="512"/>
        <end position="536"/>
    </location>
</feature>
<comment type="caution">
    <text evidence="10">The sequence shown here is derived from an EMBL/GenBank/DDBJ whole genome shotgun (WGS) entry which is preliminary data.</text>
</comment>
<feature type="region of interest" description="Disordered" evidence="7">
    <location>
        <begin position="740"/>
        <end position="778"/>
    </location>
</feature>
<feature type="region of interest" description="Disordered" evidence="7">
    <location>
        <begin position="837"/>
        <end position="856"/>
    </location>
</feature>
<proteinExistence type="inferred from homology"/>